<feature type="transmembrane region" description="Helical" evidence="2">
    <location>
        <begin position="186"/>
        <end position="203"/>
    </location>
</feature>
<reference evidence="3 4" key="1">
    <citation type="submission" date="2015-10" db="EMBL/GenBank/DDBJ databases">
        <title>Full genome of DAOMC 229536 Phialocephala scopiformis, a fungal endophyte of spruce producing the potent anti-insectan compound rugulosin.</title>
        <authorList>
            <consortium name="DOE Joint Genome Institute"/>
            <person name="Walker A.K."/>
            <person name="Frasz S.L."/>
            <person name="Seifert K.A."/>
            <person name="Miller J.D."/>
            <person name="Mondo S.J."/>
            <person name="Labutti K."/>
            <person name="Lipzen A."/>
            <person name="Dockter R."/>
            <person name="Kennedy M."/>
            <person name="Grigoriev I.V."/>
            <person name="Spatafora J.W."/>
        </authorList>
    </citation>
    <scope>NUCLEOTIDE SEQUENCE [LARGE SCALE GENOMIC DNA]</scope>
    <source>
        <strain evidence="3 4">CBS 120377</strain>
    </source>
</reference>
<dbReference type="KEGG" id="psco:LY89DRAFT_633084"/>
<dbReference type="PANTHER" id="PTHR35041">
    <property type="entry name" value="MEDIATOR OF RNA POLYMERASE II TRANSCRIPTION SUBUNIT 1"/>
    <property type="match status" value="1"/>
</dbReference>
<proteinExistence type="predicted"/>
<protein>
    <submittedName>
        <fullName evidence="3">Uncharacterized protein</fullName>
    </submittedName>
</protein>
<dbReference type="GeneID" id="28821054"/>
<name>A0A132B1Y1_MOLSC</name>
<feature type="region of interest" description="Disordered" evidence="1">
    <location>
        <begin position="25"/>
        <end position="63"/>
    </location>
</feature>
<feature type="transmembrane region" description="Helical" evidence="2">
    <location>
        <begin position="618"/>
        <end position="645"/>
    </location>
</feature>
<sequence length="724" mass="79401">MSHSTTNQVIPRKAVPTTAYTPLNYSENVEHQRSHETSPTDIRKEHRPKGEVKEPFLQSQSHSLRDGVSPEKLVKWGIHWSTPVFILISVLAGVGFALGHHFYYASLDGTTAGSSSRQQWSTRFGTAFAFLVVAALKTTSDLSYNQYIWTLVRRKSFPLGSLDKMFSLTSNPMGFLSFHLTRHAKIGVFIALISWLTALAGVTPPGTLSVVPNLLNETRLTSLASPNWNSAAFFNNFTLVEPSFRIMAMATQVADSMAITPLTPPQPNSSFTLNFYGPSLQCSAANSTQQPAFDYYTNAIGAGANSNGQYPTLTKSTFENGNLTLNFTGEQAGPYMAVLSAFAPYEGSQGWFRGDTSNTLTYSPISSSQTDQYNNWDVDFPFNDVDFEPQYTHTQQLWLLTSTDQYVCILGNASYTAELEFTNGVQTKVAYTTNDFVPIYMNEPEGIGATTLPADTLSYMSLFIALTSLISGNVTLGTTPPYNTLPGSTSVNMQIWDSSSRSLMTGLSACDDFTNNFFINNPIAIGGNESTARETPVFWNSSLNDRHDLPLVGAQDLFNKPDWMCRNRSIALAVEDLAGNITMSMLSSSDLTSQNSTNVPVLYATTRNVYQYNSRNLIISYSIAIFFALISLCVGFYSVLANGVVHSTAFSAMMATTRNSELDMLSTGHSLGAVPLATEMSGVKLRFGVLVKNGVVEEDRDGARHIGFGFEEDVLQLRKGGKYF</sequence>
<feature type="compositionally biased region" description="Basic and acidic residues" evidence="1">
    <location>
        <begin position="28"/>
        <end position="54"/>
    </location>
</feature>
<dbReference type="EMBL" id="KQ947448">
    <property type="protein sequence ID" value="KUJ06311.1"/>
    <property type="molecule type" value="Genomic_DNA"/>
</dbReference>
<gene>
    <name evidence="3" type="ORF">LY89DRAFT_633084</name>
</gene>
<organism evidence="3 4">
    <name type="scientific">Mollisia scopiformis</name>
    <name type="common">Conifer needle endophyte fungus</name>
    <name type="synonym">Phialocephala scopiformis</name>
    <dbReference type="NCBI Taxonomy" id="149040"/>
    <lineage>
        <taxon>Eukaryota</taxon>
        <taxon>Fungi</taxon>
        <taxon>Dikarya</taxon>
        <taxon>Ascomycota</taxon>
        <taxon>Pezizomycotina</taxon>
        <taxon>Leotiomycetes</taxon>
        <taxon>Helotiales</taxon>
        <taxon>Mollisiaceae</taxon>
        <taxon>Mollisia</taxon>
    </lineage>
</organism>
<evidence type="ECO:0000313" key="3">
    <source>
        <dbReference type="EMBL" id="KUJ06311.1"/>
    </source>
</evidence>
<keyword evidence="2" id="KW-0472">Membrane</keyword>
<dbReference type="PANTHER" id="PTHR35041:SF6">
    <property type="entry name" value="FORMYLMETHIONINE DEFORMYLASE-LIKE PROTEIN-RELATED"/>
    <property type="match status" value="1"/>
</dbReference>
<dbReference type="OrthoDB" id="5322539at2759"/>
<dbReference type="RefSeq" id="XP_018060666.1">
    <property type="nucleotide sequence ID" value="XM_018211328.1"/>
</dbReference>
<evidence type="ECO:0000256" key="1">
    <source>
        <dbReference type="SAM" id="MobiDB-lite"/>
    </source>
</evidence>
<feature type="transmembrane region" description="Helical" evidence="2">
    <location>
        <begin position="84"/>
        <end position="104"/>
    </location>
</feature>
<keyword evidence="4" id="KW-1185">Reference proteome</keyword>
<dbReference type="AlphaFoldDB" id="A0A132B1Y1"/>
<evidence type="ECO:0000256" key="2">
    <source>
        <dbReference type="SAM" id="Phobius"/>
    </source>
</evidence>
<accession>A0A132B1Y1</accession>
<keyword evidence="2" id="KW-1133">Transmembrane helix</keyword>
<feature type="transmembrane region" description="Helical" evidence="2">
    <location>
        <begin position="124"/>
        <end position="144"/>
    </location>
</feature>
<dbReference type="Proteomes" id="UP000070700">
    <property type="component" value="Unassembled WGS sequence"/>
</dbReference>
<keyword evidence="2" id="KW-0812">Transmembrane</keyword>
<dbReference type="InParanoid" id="A0A132B1Y1"/>
<evidence type="ECO:0000313" key="4">
    <source>
        <dbReference type="Proteomes" id="UP000070700"/>
    </source>
</evidence>